<evidence type="ECO:0000313" key="14">
    <source>
        <dbReference type="Proteomes" id="UP000070560"/>
    </source>
</evidence>
<reference evidence="13 14" key="1">
    <citation type="submission" date="2015-10" db="EMBL/GenBank/DDBJ databases">
        <title>Candidatus Desulfofervidus auxilii, a hydrogenotrophic sulfate-reducing bacterium involved in the thermophilic anaerobic oxidation of methane.</title>
        <authorList>
            <person name="Krukenberg V."/>
            <person name="Richter M."/>
            <person name="Wegener G."/>
        </authorList>
    </citation>
    <scope>NUCLEOTIDE SEQUENCE [LARGE SCALE GENOMIC DNA]</scope>
    <source>
        <strain evidence="13 14">HS1</strain>
    </source>
</reference>
<gene>
    <name evidence="13" type="ORF">HS1_001208</name>
</gene>
<feature type="domain" description="CBS" evidence="12">
    <location>
        <begin position="458"/>
        <end position="514"/>
    </location>
</feature>
<dbReference type="Proteomes" id="UP000070560">
    <property type="component" value="Chromosome"/>
</dbReference>
<dbReference type="InterPro" id="IPR014743">
    <property type="entry name" value="Cl-channel_core"/>
</dbReference>
<protein>
    <submittedName>
        <fullName evidence="13">Voltage-gated chloride channel</fullName>
    </submittedName>
</protein>
<feature type="transmembrane region" description="Helical" evidence="11">
    <location>
        <begin position="21"/>
        <end position="47"/>
    </location>
</feature>
<dbReference type="OrthoDB" id="9767361at2"/>
<keyword evidence="8" id="KW-0868">Chloride</keyword>
<dbReference type="InterPro" id="IPR000644">
    <property type="entry name" value="CBS_dom"/>
</dbReference>
<keyword evidence="3 11" id="KW-0812">Transmembrane</keyword>
<evidence type="ECO:0000256" key="2">
    <source>
        <dbReference type="ARBA" id="ARBA00022448"/>
    </source>
</evidence>
<dbReference type="PROSITE" id="PS51371">
    <property type="entry name" value="CBS"/>
    <property type="match status" value="2"/>
</dbReference>
<evidence type="ECO:0000259" key="12">
    <source>
        <dbReference type="PROSITE" id="PS51371"/>
    </source>
</evidence>
<dbReference type="Pfam" id="PF00654">
    <property type="entry name" value="Voltage_CLC"/>
    <property type="match status" value="1"/>
</dbReference>
<keyword evidence="2" id="KW-0813">Transport</keyword>
<dbReference type="PRINTS" id="PR00762">
    <property type="entry name" value="CLCHANNEL"/>
</dbReference>
<keyword evidence="10" id="KW-0129">CBS domain</keyword>
<dbReference type="CDD" id="cd00400">
    <property type="entry name" value="Voltage_gated_ClC"/>
    <property type="match status" value="1"/>
</dbReference>
<evidence type="ECO:0000256" key="5">
    <source>
        <dbReference type="ARBA" id="ARBA00023065"/>
    </source>
</evidence>
<sequence>MEISTVRRIIVRLVRKLQLPEYVFLVLVAFIIGVLAALGSYVFMKVIGFLWHSCFLPLLHFGQSSLFLHPIIAFIPLIVAFLLFLLAKISSPSIYGYGFPEFLVNVNLKGGIIRIREALAKISASIVTLGLGGSAGQEGPIAQIGGIVGVSISRFFVASEQRRRTFIACGAAGAIAAVFNAPIAGLFFALEIVLLGDFELTNFMPVVVSSGMGTITARALFGNQTAFKMPPYTFVSLWELFFYIFLGAVIGLLAYLFIRIFYKTKDYFRKMPCSPYSKPFIGLFMVGLIGMFFPQIFGVGYEQVQRVLNAEMSAQLMIILVFLKIIATAITLASGGVGGMFSPAFFIGAMAGGAFGAVVHHFFPQITAAYPAYAAVGIGAFLAALTHAPVTAVFLAFEMTGDYYIILPILFASITGLLVAYAFSRESIDTYELKQQGIDLHAGHERNILASIKVKNAMTPDVVVVPEDMTFKEFLAFVRDKKHTCFPVVNGKGELCGIISFQNFRKMLAEEGPKDHIRVKDLDTKEVVTITPEENLETAMEKMRYRHIERLPVTDPNNPKKLVGFLSQRDVLAAYNKALLTLMGREEISEKSET</sequence>
<feature type="domain" description="CBS" evidence="12">
    <location>
        <begin position="523"/>
        <end position="582"/>
    </location>
</feature>
<evidence type="ECO:0000256" key="11">
    <source>
        <dbReference type="SAM" id="Phobius"/>
    </source>
</evidence>
<dbReference type="AlphaFoldDB" id="A0A7U4QKG6"/>
<accession>A0A7U4QKG6</accession>
<dbReference type="Gene3D" id="3.10.580.10">
    <property type="entry name" value="CBS-domain"/>
    <property type="match status" value="1"/>
</dbReference>
<proteinExistence type="predicted"/>
<keyword evidence="4 11" id="KW-1133">Transmembrane helix</keyword>
<evidence type="ECO:0000256" key="4">
    <source>
        <dbReference type="ARBA" id="ARBA00022989"/>
    </source>
</evidence>
<feature type="transmembrane region" description="Helical" evidence="11">
    <location>
        <begin position="370"/>
        <end position="397"/>
    </location>
</feature>
<evidence type="ECO:0000256" key="10">
    <source>
        <dbReference type="PROSITE-ProRule" id="PRU00703"/>
    </source>
</evidence>
<feature type="transmembrane region" description="Helical" evidence="11">
    <location>
        <begin position="281"/>
        <end position="301"/>
    </location>
</feature>
<feature type="transmembrane region" description="Helical" evidence="11">
    <location>
        <begin position="403"/>
        <end position="424"/>
    </location>
</feature>
<dbReference type="KEGG" id="daw:HS1_001208"/>
<evidence type="ECO:0000256" key="8">
    <source>
        <dbReference type="ARBA" id="ARBA00023214"/>
    </source>
</evidence>
<evidence type="ECO:0000313" key="13">
    <source>
        <dbReference type="EMBL" id="AMM41012.1"/>
    </source>
</evidence>
<name>A0A7U4QKG6_DESA2</name>
<comment type="subcellular location">
    <subcellularLocation>
        <location evidence="1">Membrane</location>
        <topology evidence="1">Multi-pass membrane protein</topology>
    </subcellularLocation>
</comment>
<dbReference type="GO" id="GO:0005254">
    <property type="term" value="F:chloride channel activity"/>
    <property type="evidence" value="ECO:0007669"/>
    <property type="project" value="UniProtKB-KW"/>
</dbReference>
<evidence type="ECO:0000256" key="7">
    <source>
        <dbReference type="ARBA" id="ARBA00023173"/>
    </source>
</evidence>
<keyword evidence="5" id="KW-0406">Ion transport</keyword>
<dbReference type="SMART" id="SM00116">
    <property type="entry name" value="CBS"/>
    <property type="match status" value="2"/>
</dbReference>
<dbReference type="Pfam" id="PF00571">
    <property type="entry name" value="CBS"/>
    <property type="match status" value="2"/>
</dbReference>
<feature type="transmembrane region" description="Helical" evidence="11">
    <location>
        <begin position="165"/>
        <end position="190"/>
    </location>
</feature>
<organism evidence="13 14">
    <name type="scientific">Desulfofervidus auxilii</name>
    <dbReference type="NCBI Taxonomy" id="1621989"/>
    <lineage>
        <taxon>Bacteria</taxon>
        <taxon>Pseudomonadati</taxon>
        <taxon>Thermodesulfobacteriota</taxon>
        <taxon>Candidatus Desulfofervidia</taxon>
        <taxon>Candidatus Desulfofervidales</taxon>
        <taxon>Candidatus Desulfofervidaceae</taxon>
        <taxon>Candidatus Desulfofervidus</taxon>
    </lineage>
</organism>
<feature type="transmembrane region" description="Helical" evidence="11">
    <location>
        <begin position="67"/>
        <end position="87"/>
    </location>
</feature>
<dbReference type="Gene3D" id="1.10.3080.10">
    <property type="entry name" value="Clc chloride channel"/>
    <property type="match status" value="1"/>
</dbReference>
<keyword evidence="7" id="KW-0869">Chloride channel</keyword>
<dbReference type="InterPro" id="IPR050368">
    <property type="entry name" value="ClC-type_chloride_channel"/>
</dbReference>
<keyword evidence="6 11" id="KW-0472">Membrane</keyword>
<evidence type="ECO:0000256" key="6">
    <source>
        <dbReference type="ARBA" id="ARBA00023136"/>
    </source>
</evidence>
<keyword evidence="14" id="KW-1185">Reference proteome</keyword>
<dbReference type="SUPFAM" id="SSF81340">
    <property type="entry name" value="Clc chloride channel"/>
    <property type="match status" value="1"/>
</dbReference>
<keyword evidence="9" id="KW-0407">Ion channel</keyword>
<dbReference type="RefSeq" id="WP_082757665.1">
    <property type="nucleotide sequence ID" value="NZ_CP013015.1"/>
</dbReference>
<evidence type="ECO:0000256" key="3">
    <source>
        <dbReference type="ARBA" id="ARBA00022692"/>
    </source>
</evidence>
<feature type="transmembrane region" description="Helical" evidence="11">
    <location>
        <begin position="313"/>
        <end position="334"/>
    </location>
</feature>
<evidence type="ECO:0000256" key="1">
    <source>
        <dbReference type="ARBA" id="ARBA00004141"/>
    </source>
</evidence>
<evidence type="ECO:0000256" key="9">
    <source>
        <dbReference type="ARBA" id="ARBA00023303"/>
    </source>
</evidence>
<dbReference type="PANTHER" id="PTHR43427">
    <property type="entry name" value="CHLORIDE CHANNEL PROTEIN CLC-E"/>
    <property type="match status" value="1"/>
</dbReference>
<dbReference type="InterPro" id="IPR046342">
    <property type="entry name" value="CBS_dom_sf"/>
</dbReference>
<dbReference type="PANTHER" id="PTHR43427:SF6">
    <property type="entry name" value="CHLORIDE CHANNEL PROTEIN CLC-E"/>
    <property type="match status" value="1"/>
</dbReference>
<dbReference type="SUPFAM" id="SSF54631">
    <property type="entry name" value="CBS-domain pair"/>
    <property type="match status" value="1"/>
</dbReference>
<feature type="transmembrane region" description="Helical" evidence="11">
    <location>
        <begin position="340"/>
        <end position="363"/>
    </location>
</feature>
<dbReference type="EMBL" id="CP013015">
    <property type="protein sequence ID" value="AMM41012.1"/>
    <property type="molecule type" value="Genomic_DNA"/>
</dbReference>
<dbReference type="GO" id="GO:0034707">
    <property type="term" value="C:chloride channel complex"/>
    <property type="evidence" value="ECO:0007669"/>
    <property type="project" value="UniProtKB-KW"/>
</dbReference>
<feature type="transmembrane region" description="Helical" evidence="11">
    <location>
        <begin position="241"/>
        <end position="261"/>
    </location>
</feature>
<dbReference type="InterPro" id="IPR001807">
    <property type="entry name" value="ClC"/>
</dbReference>